<protein>
    <recommendedName>
        <fullName evidence="3">GNAT family acetyltransferase</fullName>
    </recommendedName>
</protein>
<evidence type="ECO:0000313" key="2">
    <source>
        <dbReference type="Proteomes" id="UP000198902"/>
    </source>
</evidence>
<dbReference type="Pfam" id="PF19133">
    <property type="entry name" value="DUF5816"/>
    <property type="match status" value="1"/>
</dbReference>
<gene>
    <name evidence="1" type="ORF">BN996_00943</name>
</gene>
<name>A0A0D6JNJ6_9EURY</name>
<dbReference type="Proteomes" id="UP000198902">
    <property type="component" value="Unassembled WGS sequence"/>
</dbReference>
<sequence>MAELQTQTVSSGKTVFVATDEPERGSKGPFYVVYSTEDAENRWGYLCGNCDSFDTAMDTMARIECNNCGNVRKPEEWDAAHE</sequence>
<dbReference type="GeneID" id="300252083"/>
<dbReference type="OrthoDB" id="333505at2157"/>
<dbReference type="InterPro" id="IPR043854">
    <property type="entry name" value="DUF5816"/>
</dbReference>
<evidence type="ECO:0000313" key="1">
    <source>
        <dbReference type="EMBL" id="CQR49482.1"/>
    </source>
</evidence>
<dbReference type="EMBL" id="CSTE01000002">
    <property type="protein sequence ID" value="CQR49482.1"/>
    <property type="molecule type" value="Genomic_DNA"/>
</dbReference>
<reference evidence="2" key="1">
    <citation type="submission" date="2015-03" db="EMBL/GenBank/DDBJ databases">
        <authorList>
            <person name="Urmite Genomes"/>
        </authorList>
    </citation>
    <scope>NUCLEOTIDE SEQUENCE [LARGE SCALE GENOMIC DNA]</scope>
    <source>
        <strain evidence="2">Arc-Hr</strain>
    </source>
</reference>
<dbReference type="AlphaFoldDB" id="A0A0D6JNJ6"/>
<dbReference type="RefSeq" id="WP_004042840.1">
    <property type="nucleotide sequence ID" value="NZ_CABLRR010000002.1"/>
</dbReference>
<organism evidence="1 2">
    <name type="scientific">Haloferax massiliensis</name>
    <dbReference type="NCBI Taxonomy" id="1476858"/>
    <lineage>
        <taxon>Archaea</taxon>
        <taxon>Methanobacteriati</taxon>
        <taxon>Methanobacteriota</taxon>
        <taxon>Stenosarchaea group</taxon>
        <taxon>Halobacteria</taxon>
        <taxon>Halobacteriales</taxon>
        <taxon>Haloferacaceae</taxon>
        <taxon>Haloferax</taxon>
    </lineage>
</organism>
<keyword evidence="2" id="KW-1185">Reference proteome</keyword>
<evidence type="ECO:0008006" key="3">
    <source>
        <dbReference type="Google" id="ProtNLM"/>
    </source>
</evidence>
<proteinExistence type="predicted"/>
<accession>A0A0D6JNJ6</accession>